<gene>
    <name evidence="3" type="ORF">ENV30_05700</name>
</gene>
<dbReference type="Gene3D" id="3.30.420.40">
    <property type="match status" value="2"/>
</dbReference>
<feature type="domain" description="HTH marR-type" evidence="2">
    <location>
        <begin position="26"/>
        <end position="76"/>
    </location>
</feature>
<sequence length="414" mass="46281">MEGESAMPKSTWVGDNLTDVKIKNRSLVLQLLKKRGPLSRIELARITGLTQPTITNIVNELLASNLVREIGPSDTRTGRKPILLSVNDQAFYIIAITFTRQGFSIALTDLGPNILFRRDSRYSLLEDTDIALLELQKEFIHVLEYATQSLSLILGIGVSAPGPVDTETCTILAHPTFLLHKSLDLRKHLREYDLPIFMMSNADAACLHETWCGSAKEAQNMVYFMVGEDVGAGVLIDGKIYQGKHRKAGEVGHTSINIFGPRCVCGNYGCLELYCSTQKIVEKAREIGWFGGEPYFRSFLERGEQLTFRHIVEGAQKDNEACVQLLTQLGRYIGVGVVNLINLYDPELVVIGGEASLAREFIDRPIRQVLEERLLYREYVTPQLLYSRWGEDVTLLGAASLVLDHFMAGELGRF</sequence>
<dbReference type="InterPro" id="IPR011991">
    <property type="entry name" value="ArsR-like_HTH"/>
</dbReference>
<dbReference type="InterPro" id="IPR043129">
    <property type="entry name" value="ATPase_NBD"/>
</dbReference>
<evidence type="ECO:0000259" key="2">
    <source>
        <dbReference type="Pfam" id="PF12802"/>
    </source>
</evidence>
<dbReference type="Pfam" id="PF12802">
    <property type="entry name" value="MarR_2"/>
    <property type="match status" value="1"/>
</dbReference>
<dbReference type="InterPro" id="IPR036388">
    <property type="entry name" value="WH-like_DNA-bd_sf"/>
</dbReference>
<dbReference type="EMBL" id="DTFV01000080">
    <property type="protein sequence ID" value="HGI30786.1"/>
    <property type="molecule type" value="Genomic_DNA"/>
</dbReference>
<evidence type="ECO:0000313" key="3">
    <source>
        <dbReference type="EMBL" id="HGI30786.1"/>
    </source>
</evidence>
<dbReference type="SUPFAM" id="SSF53067">
    <property type="entry name" value="Actin-like ATPase domain"/>
    <property type="match status" value="1"/>
</dbReference>
<comment type="similarity">
    <text evidence="1">Belongs to the ROK (NagC/XylR) family.</text>
</comment>
<dbReference type="Gene3D" id="1.10.10.10">
    <property type="entry name" value="Winged helix-like DNA-binding domain superfamily/Winged helix DNA-binding domain"/>
    <property type="match status" value="1"/>
</dbReference>
<dbReference type="PANTHER" id="PTHR18964">
    <property type="entry name" value="ROK (REPRESSOR, ORF, KINASE) FAMILY"/>
    <property type="match status" value="1"/>
</dbReference>
<comment type="caution">
    <text evidence="3">The sequence shown here is derived from an EMBL/GenBank/DDBJ whole genome shotgun (WGS) entry which is preliminary data.</text>
</comment>
<proteinExistence type="inferred from homology"/>
<dbReference type="Pfam" id="PF00480">
    <property type="entry name" value="ROK"/>
    <property type="match status" value="1"/>
</dbReference>
<protein>
    <submittedName>
        <fullName evidence="3">ROK family transcriptional regulator</fullName>
    </submittedName>
</protein>
<name>A0A7V3YGU3_9BACT</name>
<dbReference type="InterPro" id="IPR000600">
    <property type="entry name" value="ROK"/>
</dbReference>
<evidence type="ECO:0000256" key="1">
    <source>
        <dbReference type="ARBA" id="ARBA00006479"/>
    </source>
</evidence>
<accession>A0A7V3YGU3</accession>
<dbReference type="SUPFAM" id="SSF46785">
    <property type="entry name" value="Winged helix' DNA-binding domain"/>
    <property type="match status" value="1"/>
</dbReference>
<dbReference type="InterPro" id="IPR036390">
    <property type="entry name" value="WH_DNA-bd_sf"/>
</dbReference>
<dbReference type="PANTHER" id="PTHR18964:SF149">
    <property type="entry name" value="BIFUNCTIONAL UDP-N-ACETYLGLUCOSAMINE 2-EPIMERASE_N-ACETYLMANNOSAMINE KINASE"/>
    <property type="match status" value="1"/>
</dbReference>
<dbReference type="InterPro" id="IPR000835">
    <property type="entry name" value="HTH_MarR-typ"/>
</dbReference>
<dbReference type="AlphaFoldDB" id="A0A7V3YGU3"/>
<reference evidence="3" key="1">
    <citation type="journal article" date="2020" name="mSystems">
        <title>Genome- and Community-Level Interaction Insights into Carbon Utilization and Element Cycling Functions of Hydrothermarchaeota in Hydrothermal Sediment.</title>
        <authorList>
            <person name="Zhou Z."/>
            <person name="Liu Y."/>
            <person name="Xu W."/>
            <person name="Pan J."/>
            <person name="Luo Z.H."/>
            <person name="Li M."/>
        </authorList>
    </citation>
    <scope>NUCLEOTIDE SEQUENCE [LARGE SCALE GENOMIC DNA]</scope>
    <source>
        <strain evidence="3">SpSt-747</strain>
    </source>
</reference>
<organism evidence="3">
    <name type="scientific">Candidatus Caldatribacterium californiense</name>
    <dbReference type="NCBI Taxonomy" id="1454726"/>
    <lineage>
        <taxon>Bacteria</taxon>
        <taxon>Pseudomonadati</taxon>
        <taxon>Atribacterota</taxon>
        <taxon>Atribacteria</taxon>
        <taxon>Atribacterales</taxon>
        <taxon>Candidatus Caldatribacteriaceae</taxon>
        <taxon>Candidatus Caldatribacterium</taxon>
    </lineage>
</organism>
<dbReference type="CDD" id="cd00090">
    <property type="entry name" value="HTH_ARSR"/>
    <property type="match status" value="1"/>
</dbReference>
<dbReference type="GO" id="GO:0003700">
    <property type="term" value="F:DNA-binding transcription factor activity"/>
    <property type="evidence" value="ECO:0007669"/>
    <property type="project" value="InterPro"/>
</dbReference>